<sequence length="776" mass="87642">MYVYLTRKISMPANKTLHCVAYMQNKGYVAAGGMEGLLKVFKMIDNPVGKGSSAREVKNVPLPGTSNLETNQTLEGHSGIVNIIAWNEVYQKLTTSDANGLIIVWMIHQDQWYEEMINNRNKSTVVDMAWSFDGQKIAIAYEDGQVIVGSCDGNRLWSKEINGNLAKVCWSPDSALLLFGMVDGEVHAYNSNGDHVVKVPMACLDNVELESALAIFVEDLRKDSIISMQFFVPPYEEPHENRTTQNQEPALPREDGSNPVRTVVSDDKNRFLVAYQHGVVQLMKHESDQNPVVCRLPMVISQACWSPCGTMVAVSGHQTDLPDSERNVLTFLNAYGQKIRTLRVPGTSLTSCSWDGTGLRLALAIDNHVYFASIRPSYKYAYCGQTLVYSYERRDLVDHVVVFYETKMEEVYRKYIRNLIGISACDQYCVISNKADEVVGNEAPSYQFQICNGIGTPVDYKYFDLEPKHLAMNSKSVLIAGNDKFTIWNYSVPRKTKVEFANLFKQETGSSDVETIYHIDSGVERVGFETKPFQRPTTDFITSVCMNENFFLISRNSGIIHKFTLPNCQCVAKFSIQTAAEYMMLNCNSTQLAVLTPSTSIRLYELEEKVAKLKFERKDVWTAMWDSENPSTIAIMEKSRMIVIRGSELEEPVNNNGYFCSFKDLTVRTAVLDDILKEPENPRPDFLIDVEIKECCTYYGYCDHVCKTDMLSWTPPSSPKIEQDKGYTKFAQNTQQKIKDKSPNSTDDEEGSSLLKADSDDEREMFLKALAEVGMT</sequence>
<evidence type="ECO:0000256" key="2">
    <source>
        <dbReference type="ARBA" id="ARBA00004496"/>
    </source>
</evidence>
<dbReference type="Gene3D" id="2.130.10.10">
    <property type="entry name" value="YVTN repeat-like/Quinoprotein amine dehydrogenase"/>
    <property type="match status" value="1"/>
</dbReference>
<dbReference type="InterPro" id="IPR001680">
    <property type="entry name" value="WD40_rpt"/>
</dbReference>
<dbReference type="EMBL" id="AZBU02000004">
    <property type="protein sequence ID" value="TKR82026.1"/>
    <property type="molecule type" value="Genomic_DNA"/>
</dbReference>
<dbReference type="SMART" id="SM00320">
    <property type="entry name" value="WD40"/>
    <property type="match status" value="5"/>
</dbReference>
<dbReference type="GO" id="GO:0061512">
    <property type="term" value="P:protein localization to cilium"/>
    <property type="evidence" value="ECO:0007669"/>
    <property type="project" value="TreeGrafter"/>
</dbReference>
<dbReference type="InterPro" id="IPR039857">
    <property type="entry name" value="Ift122/121"/>
</dbReference>
<evidence type="ECO:0000313" key="13">
    <source>
        <dbReference type="Proteomes" id="UP000298663"/>
    </source>
</evidence>
<keyword evidence="13" id="KW-1185">Reference proteome</keyword>
<evidence type="ECO:0000256" key="3">
    <source>
        <dbReference type="ARBA" id="ARBA00022490"/>
    </source>
</evidence>
<dbReference type="GO" id="GO:0005737">
    <property type="term" value="C:cytoplasm"/>
    <property type="evidence" value="ECO:0007669"/>
    <property type="project" value="UniProtKB-SubCell"/>
</dbReference>
<dbReference type="SUPFAM" id="SSF50978">
    <property type="entry name" value="WD40 repeat-like"/>
    <property type="match status" value="1"/>
</dbReference>
<keyword evidence="6" id="KW-0969">Cilium</keyword>
<feature type="domain" description="IFT121 second beta-propeller" evidence="10">
    <location>
        <begin position="380"/>
        <end position="691"/>
    </location>
</feature>
<name>A0A4U5NGX8_STECR</name>
<feature type="region of interest" description="Disordered" evidence="9">
    <location>
        <begin position="236"/>
        <end position="258"/>
    </location>
</feature>
<evidence type="ECO:0000256" key="7">
    <source>
        <dbReference type="ARBA" id="ARBA00023273"/>
    </source>
</evidence>
<evidence type="ECO:0000259" key="10">
    <source>
        <dbReference type="Pfam" id="PF23390"/>
    </source>
</evidence>
<comment type="subcellular location">
    <subcellularLocation>
        <location evidence="1">Cell projection</location>
        <location evidence="1">Cilium</location>
    </subcellularLocation>
    <subcellularLocation>
        <location evidence="2">Cytoplasm</location>
    </subcellularLocation>
</comment>
<evidence type="ECO:0000256" key="9">
    <source>
        <dbReference type="SAM" id="MobiDB-lite"/>
    </source>
</evidence>
<evidence type="ECO:0000313" key="12">
    <source>
        <dbReference type="EMBL" id="TKR82026.1"/>
    </source>
</evidence>
<organism evidence="12 13">
    <name type="scientific">Steinernema carpocapsae</name>
    <name type="common">Entomopathogenic nematode</name>
    <dbReference type="NCBI Taxonomy" id="34508"/>
    <lineage>
        <taxon>Eukaryota</taxon>
        <taxon>Metazoa</taxon>
        <taxon>Ecdysozoa</taxon>
        <taxon>Nematoda</taxon>
        <taxon>Chromadorea</taxon>
        <taxon>Rhabditida</taxon>
        <taxon>Tylenchina</taxon>
        <taxon>Panagrolaimomorpha</taxon>
        <taxon>Strongyloidoidea</taxon>
        <taxon>Steinernematidae</taxon>
        <taxon>Steinernema</taxon>
    </lineage>
</organism>
<evidence type="ECO:0000256" key="1">
    <source>
        <dbReference type="ARBA" id="ARBA00004138"/>
    </source>
</evidence>
<proteinExistence type="predicted"/>
<evidence type="ECO:0000256" key="8">
    <source>
        <dbReference type="PROSITE-ProRule" id="PRU00221"/>
    </source>
</evidence>
<evidence type="ECO:0000256" key="4">
    <source>
        <dbReference type="ARBA" id="ARBA00022574"/>
    </source>
</evidence>
<dbReference type="PROSITE" id="PS50082">
    <property type="entry name" value="WD_REPEATS_2"/>
    <property type="match status" value="1"/>
</dbReference>
<dbReference type="Proteomes" id="UP000298663">
    <property type="component" value="Unassembled WGS sequence"/>
</dbReference>
<dbReference type="GO" id="GO:1905515">
    <property type="term" value="P:non-motile cilium assembly"/>
    <property type="evidence" value="ECO:0007669"/>
    <property type="project" value="TreeGrafter"/>
</dbReference>
<reference evidence="12 13" key="2">
    <citation type="journal article" date="2019" name="G3 (Bethesda)">
        <title>Hybrid Assembly of the Genome of the Entomopathogenic Nematode Steinernema carpocapsae Identifies the X-Chromosome.</title>
        <authorList>
            <person name="Serra L."/>
            <person name="Macchietto M."/>
            <person name="Macias-Munoz A."/>
            <person name="McGill C.J."/>
            <person name="Rodriguez I.M."/>
            <person name="Rodriguez B."/>
            <person name="Murad R."/>
            <person name="Mortazavi A."/>
        </authorList>
    </citation>
    <scope>NUCLEOTIDE SEQUENCE [LARGE SCALE GENOMIC DNA]</scope>
    <source>
        <strain evidence="12 13">ALL</strain>
    </source>
</reference>
<dbReference type="Pfam" id="PF24797">
    <property type="entry name" value="Beta-prop_WDR35_TULP_N"/>
    <property type="match status" value="2"/>
</dbReference>
<keyword evidence="3" id="KW-0963">Cytoplasm</keyword>
<evidence type="ECO:0000256" key="5">
    <source>
        <dbReference type="ARBA" id="ARBA00022737"/>
    </source>
</evidence>
<dbReference type="PANTHER" id="PTHR12764">
    <property type="entry name" value="WD REPEAT DOMAIN-RELATED"/>
    <property type="match status" value="1"/>
</dbReference>
<dbReference type="GO" id="GO:0030991">
    <property type="term" value="C:intraciliary transport particle A"/>
    <property type="evidence" value="ECO:0007669"/>
    <property type="project" value="TreeGrafter"/>
</dbReference>
<dbReference type="GO" id="GO:0035721">
    <property type="term" value="P:intraciliary retrograde transport"/>
    <property type="evidence" value="ECO:0007669"/>
    <property type="project" value="TreeGrafter"/>
</dbReference>
<dbReference type="PANTHER" id="PTHR12764:SF5">
    <property type="entry name" value="LD29485P"/>
    <property type="match status" value="1"/>
</dbReference>
<dbReference type="InterPro" id="IPR015943">
    <property type="entry name" value="WD40/YVTN_repeat-like_dom_sf"/>
</dbReference>
<dbReference type="OrthoDB" id="10260567at2759"/>
<keyword evidence="4 8" id="KW-0853">WD repeat</keyword>
<dbReference type="InterPro" id="IPR036322">
    <property type="entry name" value="WD40_repeat_dom_sf"/>
</dbReference>
<dbReference type="SUPFAM" id="SSF69322">
    <property type="entry name" value="Tricorn protease domain 2"/>
    <property type="match status" value="1"/>
</dbReference>
<dbReference type="Pfam" id="PF23390">
    <property type="entry name" value="Beta-prop_WDR35_2nd"/>
    <property type="match status" value="1"/>
</dbReference>
<dbReference type="AlphaFoldDB" id="A0A4U5NGX8"/>
<reference evidence="12 13" key="1">
    <citation type="journal article" date="2015" name="Genome Biol.">
        <title>Comparative genomics of Steinernema reveals deeply conserved gene regulatory networks.</title>
        <authorList>
            <person name="Dillman A.R."/>
            <person name="Macchietto M."/>
            <person name="Porter C.F."/>
            <person name="Rogers A."/>
            <person name="Williams B."/>
            <person name="Antoshechkin I."/>
            <person name="Lee M.M."/>
            <person name="Goodwin Z."/>
            <person name="Lu X."/>
            <person name="Lewis E.E."/>
            <person name="Goodrich-Blair H."/>
            <person name="Stock S.P."/>
            <person name="Adams B.J."/>
            <person name="Sternberg P.W."/>
            <person name="Mortazavi A."/>
        </authorList>
    </citation>
    <scope>NUCLEOTIDE SEQUENCE [LARGE SCALE GENOMIC DNA]</scope>
    <source>
        <strain evidence="12 13">ALL</strain>
    </source>
</reference>
<evidence type="ECO:0000256" key="6">
    <source>
        <dbReference type="ARBA" id="ARBA00023069"/>
    </source>
</evidence>
<feature type="repeat" description="WD" evidence="8">
    <location>
        <begin position="74"/>
        <end position="105"/>
    </location>
</feature>
<comment type="caution">
    <text evidence="12">The sequence shown here is derived from an EMBL/GenBank/DDBJ whole genome shotgun (WGS) entry which is preliminary data.</text>
</comment>
<feature type="region of interest" description="Disordered" evidence="9">
    <location>
        <begin position="728"/>
        <end position="760"/>
    </location>
</feature>
<gene>
    <name evidence="12" type="ORF">L596_015808</name>
</gene>
<dbReference type="InterPro" id="IPR056159">
    <property type="entry name" value="Beta-prop_IFT121_TULP_N"/>
</dbReference>
<keyword evidence="5" id="KW-0677">Repeat</keyword>
<keyword evidence="7" id="KW-0966">Cell projection</keyword>
<accession>A0A4U5NGX8</accession>
<feature type="domain" description="IFT121/TULP4 N-terminal" evidence="11">
    <location>
        <begin position="1"/>
        <end position="213"/>
    </location>
</feature>
<protein>
    <submittedName>
        <fullName evidence="12">Uncharacterized protein</fullName>
    </submittedName>
</protein>
<feature type="domain" description="IFT121/TULP4 N-terminal" evidence="11">
    <location>
        <begin position="261"/>
        <end position="375"/>
    </location>
</feature>
<dbReference type="InterPro" id="IPR056158">
    <property type="entry name" value="Beta-prop_IFT121_2nd"/>
</dbReference>
<evidence type="ECO:0000259" key="11">
    <source>
        <dbReference type="Pfam" id="PF24797"/>
    </source>
</evidence>
<dbReference type="GO" id="GO:0097730">
    <property type="term" value="C:non-motile cilium"/>
    <property type="evidence" value="ECO:0007669"/>
    <property type="project" value="TreeGrafter"/>
</dbReference>